<reference evidence="1 2" key="1">
    <citation type="submission" date="2020-02" db="EMBL/GenBank/DDBJ databases">
        <authorList>
            <person name="Khan S.A."/>
            <person name="Jeon C.O."/>
            <person name="Chun B.H."/>
        </authorList>
    </citation>
    <scope>NUCLEOTIDE SEQUENCE [LARGE SCALE GENOMIC DNA]</scope>
    <source>
        <strain evidence="1 2">H239</strain>
    </source>
</reference>
<organism evidence="1 2">
    <name type="scientific">Devosia aurantiaca</name>
    <dbReference type="NCBI Taxonomy" id="2714858"/>
    <lineage>
        <taxon>Bacteria</taxon>
        <taxon>Pseudomonadati</taxon>
        <taxon>Pseudomonadota</taxon>
        <taxon>Alphaproteobacteria</taxon>
        <taxon>Hyphomicrobiales</taxon>
        <taxon>Devosiaceae</taxon>
        <taxon>Devosia</taxon>
    </lineage>
</organism>
<dbReference type="RefSeq" id="WP_164533606.1">
    <property type="nucleotide sequence ID" value="NZ_JAALFG010000001.1"/>
</dbReference>
<keyword evidence="2" id="KW-1185">Reference proteome</keyword>
<protein>
    <recommendedName>
        <fullName evidence="3">DUF3828 domain-containing protein</fullName>
    </recommendedName>
</protein>
<sequence>MDWSLFGLVPMLFGMAPADSPRALLDAIYQPLQSGEVVNLEEHYSDHLQALIANNLELNAVDVTGAAIDPEAPGIVEFNPFLNGTDASLVNLSVTEPVVQGQSAVALVSFDTASVPTTLSISMINDGAWKIDDVASVGAGEKWLYSWLLQYDPYNQQ</sequence>
<gene>
    <name evidence="1" type="ORF">G5575_06895</name>
</gene>
<evidence type="ECO:0000313" key="1">
    <source>
        <dbReference type="EMBL" id="NGP17421.1"/>
    </source>
</evidence>
<evidence type="ECO:0008006" key="3">
    <source>
        <dbReference type="Google" id="ProtNLM"/>
    </source>
</evidence>
<accession>A0A6M1SX55</accession>
<dbReference type="Proteomes" id="UP000474802">
    <property type="component" value="Unassembled WGS sequence"/>
</dbReference>
<comment type="caution">
    <text evidence="1">The sequence shown here is derived from an EMBL/GenBank/DDBJ whole genome shotgun (WGS) entry which is preliminary data.</text>
</comment>
<dbReference type="EMBL" id="JAALFG010000001">
    <property type="protein sequence ID" value="NGP17421.1"/>
    <property type="molecule type" value="Genomic_DNA"/>
</dbReference>
<proteinExistence type="predicted"/>
<name>A0A6M1SX55_9HYPH</name>
<dbReference type="AlphaFoldDB" id="A0A6M1SX55"/>
<evidence type="ECO:0000313" key="2">
    <source>
        <dbReference type="Proteomes" id="UP000474802"/>
    </source>
</evidence>
<reference evidence="1 2" key="2">
    <citation type="submission" date="2020-03" db="EMBL/GenBank/DDBJ databases">
        <title>Devosia chinhatensis sp. nov., isolated from a hexachlorocyclohexane (HCH) dump site in India.</title>
        <authorList>
            <person name="Kumar M."/>
            <person name="Lal R."/>
        </authorList>
    </citation>
    <scope>NUCLEOTIDE SEQUENCE [LARGE SCALE GENOMIC DNA]</scope>
    <source>
        <strain evidence="1 2">H239</strain>
    </source>
</reference>